<dbReference type="Proteomes" id="UP000622552">
    <property type="component" value="Unassembled WGS sequence"/>
</dbReference>
<dbReference type="InterPro" id="IPR013830">
    <property type="entry name" value="SGNH_hydro"/>
</dbReference>
<evidence type="ECO:0000259" key="2">
    <source>
        <dbReference type="Pfam" id="PF13472"/>
    </source>
</evidence>
<dbReference type="InterPro" id="IPR036514">
    <property type="entry name" value="SGNH_hydro_sf"/>
</dbReference>
<dbReference type="Pfam" id="PF13472">
    <property type="entry name" value="Lipase_GDSL_2"/>
    <property type="match status" value="1"/>
</dbReference>
<feature type="signal peptide" evidence="1">
    <location>
        <begin position="1"/>
        <end position="18"/>
    </location>
</feature>
<dbReference type="PROSITE" id="PS51257">
    <property type="entry name" value="PROKAR_LIPOPROTEIN"/>
    <property type="match status" value="1"/>
</dbReference>
<gene>
    <name evidence="3" type="ORF">IW245_006802</name>
</gene>
<dbReference type="PANTHER" id="PTHR21325">
    <property type="entry name" value="PHOSPHOLIPASE B, PLB1"/>
    <property type="match status" value="1"/>
</dbReference>
<feature type="domain" description="SGNH hydrolase-type esterase" evidence="2">
    <location>
        <begin position="44"/>
        <end position="269"/>
    </location>
</feature>
<keyword evidence="1" id="KW-0732">Signal</keyword>
<proteinExistence type="predicted"/>
<accession>A0A8J7H338</accession>
<dbReference type="AlphaFoldDB" id="A0A8J7H338"/>
<protein>
    <submittedName>
        <fullName evidence="3">Lysophospholipase L1-like esterase</fullName>
    </submittedName>
</protein>
<dbReference type="PANTHER" id="PTHR21325:SF31">
    <property type="entry name" value="GH22081P-RELATED"/>
    <property type="match status" value="1"/>
</dbReference>
<dbReference type="Gene3D" id="3.40.50.1110">
    <property type="entry name" value="SGNH hydrolase"/>
    <property type="match status" value="1"/>
</dbReference>
<sequence length="281" mass="29535">MRRTSVILVVLASLVAIACQSGGNPGPGPGPGPTPKGLPGSMVAIGDSITVAFASCLLPQPCPRNSWSTGDSDRDYSHYERIRALNPAIGGHATNLAVPGARAGAMAGQARAAVATGAEYVTLLVGANDVCRPAVADMTSAADFRAQVDEALRVLKEGLPKAKVFVASIPDVYRLWEVGHGNDTVVRVWNQGVCPSMLANPTSDAAADRARRADVRDRVTAYDSALSSACLKYGRLCDYDGGAVHRYKFEVKDLSPVDFFHPNAGGQQILAEVTWKAGPYA</sequence>
<organism evidence="3 4">
    <name type="scientific">Longispora fulva</name>
    <dbReference type="NCBI Taxonomy" id="619741"/>
    <lineage>
        <taxon>Bacteria</taxon>
        <taxon>Bacillati</taxon>
        <taxon>Actinomycetota</taxon>
        <taxon>Actinomycetes</taxon>
        <taxon>Micromonosporales</taxon>
        <taxon>Micromonosporaceae</taxon>
        <taxon>Longispora</taxon>
    </lineage>
</organism>
<comment type="caution">
    <text evidence="3">The sequence shown here is derived from an EMBL/GenBank/DDBJ whole genome shotgun (WGS) entry which is preliminary data.</text>
</comment>
<reference evidence="3" key="1">
    <citation type="submission" date="2020-11" db="EMBL/GenBank/DDBJ databases">
        <title>Sequencing the genomes of 1000 actinobacteria strains.</title>
        <authorList>
            <person name="Klenk H.-P."/>
        </authorList>
    </citation>
    <scope>NUCLEOTIDE SEQUENCE</scope>
    <source>
        <strain evidence="3">DSM 45356</strain>
    </source>
</reference>
<keyword evidence="4" id="KW-1185">Reference proteome</keyword>
<name>A0A8J7H338_9ACTN</name>
<dbReference type="EMBL" id="JADOUF010000001">
    <property type="protein sequence ID" value="MBG6140608.1"/>
    <property type="molecule type" value="Genomic_DNA"/>
</dbReference>
<dbReference type="InterPro" id="IPR038885">
    <property type="entry name" value="PLB1"/>
</dbReference>
<evidence type="ECO:0000313" key="3">
    <source>
        <dbReference type="EMBL" id="MBG6140608.1"/>
    </source>
</evidence>
<dbReference type="GO" id="GO:0004620">
    <property type="term" value="F:phospholipase activity"/>
    <property type="evidence" value="ECO:0007669"/>
    <property type="project" value="InterPro"/>
</dbReference>
<evidence type="ECO:0000256" key="1">
    <source>
        <dbReference type="SAM" id="SignalP"/>
    </source>
</evidence>
<dbReference type="RefSeq" id="WP_197007137.1">
    <property type="nucleotide sequence ID" value="NZ_BONS01000005.1"/>
</dbReference>
<dbReference type="SUPFAM" id="SSF52266">
    <property type="entry name" value="SGNH hydrolase"/>
    <property type="match status" value="1"/>
</dbReference>
<feature type="chain" id="PRO_5038493370" evidence="1">
    <location>
        <begin position="19"/>
        <end position="281"/>
    </location>
</feature>
<evidence type="ECO:0000313" key="4">
    <source>
        <dbReference type="Proteomes" id="UP000622552"/>
    </source>
</evidence>